<name>Q6BWZ1_DEBHA</name>
<organism evidence="1 2">
    <name type="scientific">Debaryomyces hansenii (strain ATCC 36239 / CBS 767 / BCRC 21394 / JCM 1990 / NBRC 0083 / IGC 2968)</name>
    <name type="common">Yeast</name>
    <name type="synonym">Torulaspora hansenii</name>
    <dbReference type="NCBI Taxonomy" id="284592"/>
    <lineage>
        <taxon>Eukaryota</taxon>
        <taxon>Fungi</taxon>
        <taxon>Dikarya</taxon>
        <taxon>Ascomycota</taxon>
        <taxon>Saccharomycotina</taxon>
        <taxon>Pichiomycetes</taxon>
        <taxon>Debaryomycetaceae</taxon>
        <taxon>Debaryomyces</taxon>
    </lineage>
</organism>
<dbReference type="VEuPathDB" id="FungiDB:DEHA2B07348g"/>
<keyword evidence="2" id="KW-1185">Reference proteome</keyword>
<dbReference type="KEGG" id="dha:DEHA2B07348g"/>
<dbReference type="HOGENOM" id="CLU_3368471_0_0_1"/>
<dbReference type="InParanoid" id="Q6BWZ1"/>
<accession>Q6BWZ1</accession>
<proteinExistence type="predicted"/>
<sequence length="35" mass="3921">MGIGILVISELFTNYDNNRAVSLRKIKLSPTFLPV</sequence>
<evidence type="ECO:0000313" key="1">
    <source>
        <dbReference type="EMBL" id="CAG85279.1"/>
    </source>
</evidence>
<protein>
    <submittedName>
        <fullName evidence="1">DEHA2B07348p</fullName>
    </submittedName>
</protein>
<dbReference type="Proteomes" id="UP000000599">
    <property type="component" value="Chromosome B"/>
</dbReference>
<dbReference type="GeneID" id="2913686"/>
<reference evidence="1 2" key="1">
    <citation type="journal article" date="2004" name="Nature">
        <title>Genome evolution in yeasts.</title>
        <authorList>
            <consortium name="Genolevures"/>
            <person name="Dujon B."/>
            <person name="Sherman D."/>
            <person name="Fischer G."/>
            <person name="Durrens P."/>
            <person name="Casaregola S."/>
            <person name="Lafontaine I."/>
            <person name="de Montigny J."/>
            <person name="Marck C."/>
            <person name="Neuveglise C."/>
            <person name="Talla E."/>
            <person name="Goffard N."/>
            <person name="Frangeul L."/>
            <person name="Aigle M."/>
            <person name="Anthouard V."/>
            <person name="Babour A."/>
            <person name="Barbe V."/>
            <person name="Barnay S."/>
            <person name="Blanchin S."/>
            <person name="Beckerich J.M."/>
            <person name="Beyne E."/>
            <person name="Bleykasten C."/>
            <person name="Boisrame A."/>
            <person name="Boyer J."/>
            <person name="Cattolico L."/>
            <person name="Confanioleri F."/>
            <person name="de Daruvar A."/>
            <person name="Despons L."/>
            <person name="Fabre E."/>
            <person name="Fairhead C."/>
            <person name="Ferry-Dumazet H."/>
            <person name="Groppi A."/>
            <person name="Hantraye F."/>
            <person name="Hennequin C."/>
            <person name="Jauniaux N."/>
            <person name="Joyet P."/>
            <person name="Kachouri R."/>
            <person name="Kerrest A."/>
            <person name="Koszul R."/>
            <person name="Lemaire M."/>
            <person name="Lesur I."/>
            <person name="Ma L."/>
            <person name="Muller H."/>
            <person name="Nicaud J.M."/>
            <person name="Nikolski M."/>
            <person name="Oztas S."/>
            <person name="Ozier-Kalogeropoulos O."/>
            <person name="Pellenz S."/>
            <person name="Potier S."/>
            <person name="Richard G.F."/>
            <person name="Straub M.L."/>
            <person name="Suleau A."/>
            <person name="Swennene D."/>
            <person name="Tekaia F."/>
            <person name="Wesolowski-Louvel M."/>
            <person name="Westhof E."/>
            <person name="Wirth B."/>
            <person name="Zeniou-Meyer M."/>
            <person name="Zivanovic I."/>
            <person name="Bolotin-Fukuhara M."/>
            <person name="Thierry A."/>
            <person name="Bouchier C."/>
            <person name="Caudron B."/>
            <person name="Scarpelli C."/>
            <person name="Gaillardin C."/>
            <person name="Weissenbach J."/>
            <person name="Wincker P."/>
            <person name="Souciet J.L."/>
        </authorList>
    </citation>
    <scope>NUCLEOTIDE SEQUENCE [LARGE SCALE GENOMIC DNA]</scope>
    <source>
        <strain evidence="2">ATCC 36239 / CBS 767 / BCRC 21394 / JCM 1990 / NBRC 0083 / IGC 2968</strain>
    </source>
</reference>
<evidence type="ECO:0000313" key="2">
    <source>
        <dbReference type="Proteomes" id="UP000000599"/>
    </source>
</evidence>
<gene>
    <name evidence="1" type="ordered locus">DEHA2B07348g</name>
</gene>
<dbReference type="EMBL" id="CR382134">
    <property type="protein sequence ID" value="CAG85279.1"/>
    <property type="molecule type" value="Genomic_DNA"/>
</dbReference>
<dbReference type="RefSeq" id="XP_457278.1">
    <property type="nucleotide sequence ID" value="XM_457278.1"/>
</dbReference>
<dbReference type="AlphaFoldDB" id="Q6BWZ1"/>